<dbReference type="Pfam" id="PF06418">
    <property type="entry name" value="CTP_synth_N"/>
    <property type="match status" value="1"/>
</dbReference>
<gene>
    <name evidence="2" type="ORF">METZ01_LOCUS312656</name>
</gene>
<protein>
    <recommendedName>
        <fullName evidence="1">CTP synthase N-terminal domain-containing protein</fullName>
    </recommendedName>
</protein>
<sequence length="37" mass="3678">VADYSGPKYVVVTGGVMSGVGKGLTTASMGRILGEYG</sequence>
<feature type="non-terminal residue" evidence="2">
    <location>
        <position position="37"/>
    </location>
</feature>
<name>A0A382NJD0_9ZZZZ</name>
<proteinExistence type="predicted"/>
<dbReference type="GO" id="GO:0003883">
    <property type="term" value="F:CTP synthase activity"/>
    <property type="evidence" value="ECO:0007669"/>
    <property type="project" value="InterPro"/>
</dbReference>
<reference evidence="2" key="1">
    <citation type="submission" date="2018-05" db="EMBL/GenBank/DDBJ databases">
        <authorList>
            <person name="Lanie J.A."/>
            <person name="Ng W.-L."/>
            <person name="Kazmierczak K.M."/>
            <person name="Andrzejewski T.M."/>
            <person name="Davidsen T.M."/>
            <person name="Wayne K.J."/>
            <person name="Tettelin H."/>
            <person name="Glass J.I."/>
            <person name="Rusch D."/>
            <person name="Podicherti R."/>
            <person name="Tsui H.-C.T."/>
            <person name="Winkler M.E."/>
        </authorList>
    </citation>
    <scope>NUCLEOTIDE SEQUENCE</scope>
</reference>
<evidence type="ECO:0000259" key="1">
    <source>
        <dbReference type="Pfam" id="PF06418"/>
    </source>
</evidence>
<dbReference type="AlphaFoldDB" id="A0A382NJD0"/>
<dbReference type="SUPFAM" id="SSF52540">
    <property type="entry name" value="P-loop containing nucleoside triphosphate hydrolases"/>
    <property type="match status" value="1"/>
</dbReference>
<dbReference type="EMBL" id="UINC01100053">
    <property type="protein sequence ID" value="SVC59802.1"/>
    <property type="molecule type" value="Genomic_DNA"/>
</dbReference>
<feature type="non-terminal residue" evidence="2">
    <location>
        <position position="1"/>
    </location>
</feature>
<evidence type="ECO:0000313" key="2">
    <source>
        <dbReference type="EMBL" id="SVC59802.1"/>
    </source>
</evidence>
<accession>A0A382NJD0</accession>
<organism evidence="2">
    <name type="scientific">marine metagenome</name>
    <dbReference type="NCBI Taxonomy" id="408172"/>
    <lineage>
        <taxon>unclassified sequences</taxon>
        <taxon>metagenomes</taxon>
        <taxon>ecological metagenomes</taxon>
    </lineage>
</organism>
<feature type="domain" description="CTP synthase N-terminal" evidence="1">
    <location>
        <begin position="8"/>
        <end position="37"/>
    </location>
</feature>
<dbReference type="GO" id="GO:0006221">
    <property type="term" value="P:pyrimidine nucleotide biosynthetic process"/>
    <property type="evidence" value="ECO:0007669"/>
    <property type="project" value="InterPro"/>
</dbReference>
<dbReference type="InterPro" id="IPR017456">
    <property type="entry name" value="CTP_synthase_N"/>
</dbReference>
<dbReference type="Gene3D" id="3.40.50.300">
    <property type="entry name" value="P-loop containing nucleotide triphosphate hydrolases"/>
    <property type="match status" value="1"/>
</dbReference>
<dbReference type="InterPro" id="IPR027417">
    <property type="entry name" value="P-loop_NTPase"/>
</dbReference>